<reference evidence="4" key="1">
    <citation type="journal article" date="2019" name="Int. J. Syst. Evol. Microbiol.">
        <title>The Global Catalogue of Microorganisms (GCM) 10K type strain sequencing project: providing services to taxonomists for standard genome sequencing and annotation.</title>
        <authorList>
            <consortium name="The Broad Institute Genomics Platform"/>
            <consortium name="The Broad Institute Genome Sequencing Center for Infectious Disease"/>
            <person name="Wu L."/>
            <person name="Ma J."/>
        </authorList>
    </citation>
    <scope>NUCLEOTIDE SEQUENCE [LARGE SCALE GENOMIC DNA]</scope>
    <source>
        <strain evidence="4">CCUG 56042</strain>
    </source>
</reference>
<name>A0ABW0JCJ5_9BURK</name>
<proteinExistence type="predicted"/>
<feature type="region of interest" description="Disordered" evidence="1">
    <location>
        <begin position="301"/>
        <end position="330"/>
    </location>
</feature>
<protein>
    <submittedName>
        <fullName evidence="3">Polysaccharide deacetylase family protein</fullName>
        <ecNumber evidence="3">3.-.-.-</ecNumber>
    </submittedName>
</protein>
<feature type="domain" description="NodB homology" evidence="2">
    <location>
        <begin position="88"/>
        <end position="274"/>
    </location>
</feature>
<dbReference type="InterPro" id="IPR002509">
    <property type="entry name" value="NODB_dom"/>
</dbReference>
<evidence type="ECO:0000313" key="3">
    <source>
        <dbReference type="EMBL" id="MFC5430610.1"/>
    </source>
</evidence>
<dbReference type="GO" id="GO:0016787">
    <property type="term" value="F:hydrolase activity"/>
    <property type="evidence" value="ECO:0007669"/>
    <property type="project" value="UniProtKB-KW"/>
</dbReference>
<evidence type="ECO:0000256" key="1">
    <source>
        <dbReference type="SAM" id="MobiDB-lite"/>
    </source>
</evidence>
<dbReference type="EC" id="3.-.-.-" evidence="3"/>
<dbReference type="EMBL" id="JBHSMP010000020">
    <property type="protein sequence ID" value="MFC5430610.1"/>
    <property type="molecule type" value="Genomic_DNA"/>
</dbReference>
<dbReference type="InterPro" id="IPR050248">
    <property type="entry name" value="Polysacc_deacetylase_ArnD"/>
</dbReference>
<keyword evidence="3" id="KW-0378">Hydrolase</keyword>
<dbReference type="SUPFAM" id="SSF88713">
    <property type="entry name" value="Glycoside hydrolase/deacetylase"/>
    <property type="match status" value="1"/>
</dbReference>
<dbReference type="PANTHER" id="PTHR10587">
    <property type="entry name" value="GLYCOSYL TRANSFERASE-RELATED"/>
    <property type="match status" value="1"/>
</dbReference>
<feature type="compositionally biased region" description="Polar residues" evidence="1">
    <location>
        <begin position="319"/>
        <end position="330"/>
    </location>
</feature>
<dbReference type="Gene3D" id="3.20.20.370">
    <property type="entry name" value="Glycoside hydrolase/deacetylase"/>
    <property type="match status" value="1"/>
</dbReference>
<evidence type="ECO:0000313" key="4">
    <source>
        <dbReference type="Proteomes" id="UP001596103"/>
    </source>
</evidence>
<keyword evidence="4" id="KW-1185">Reference proteome</keyword>
<dbReference type="PANTHER" id="PTHR10587:SF137">
    <property type="entry name" value="4-DEOXY-4-FORMAMIDO-L-ARABINOSE-PHOSPHOUNDECAPRENOL DEFORMYLASE ARND-RELATED"/>
    <property type="match status" value="1"/>
</dbReference>
<dbReference type="RefSeq" id="WP_377713194.1">
    <property type="nucleotide sequence ID" value="NZ_JBHSMP010000020.1"/>
</dbReference>
<sequence length="330" mass="34807">MTNPSPTEAAIAAATPGIARRWRPTPLIAGASALHVGAASAVAFAPAMWPWAAGSVIASHLVLVAAGLWPRSALLGPNWTVLPEHAAGQIALTIDDGPHPEVTPRVLDLLDRHGAQATFFCIGNAARRYPQWIEAIVARGHAVENHSQQHRHNFSLLGPGALRREIQAAQNTLAEISGVRPLFFRAPAGLRNPFLEPVLCELGLTLVSWTRRGFDTRTREPAVVTERLLRGLAPRDILLLHDANAARDARGEPVVLGALPAVLEAAAAAGLRCTTLRAALTPATLTTPAASAAVPAGTRVAPGGLDNIRSDGTRMTACPTPQTSHGNRQR</sequence>
<accession>A0ABW0JCJ5</accession>
<dbReference type="InterPro" id="IPR011330">
    <property type="entry name" value="Glyco_hydro/deAcase_b/a-brl"/>
</dbReference>
<dbReference type="PROSITE" id="PS51677">
    <property type="entry name" value="NODB"/>
    <property type="match status" value="1"/>
</dbReference>
<dbReference type="Proteomes" id="UP001596103">
    <property type="component" value="Unassembled WGS sequence"/>
</dbReference>
<dbReference type="CDD" id="cd10917">
    <property type="entry name" value="CE4_NodB_like_6s_7s"/>
    <property type="match status" value="1"/>
</dbReference>
<organism evidence="3 4">
    <name type="scientific">Paraburkholderia denitrificans</name>
    <dbReference type="NCBI Taxonomy" id="694025"/>
    <lineage>
        <taxon>Bacteria</taxon>
        <taxon>Pseudomonadati</taxon>
        <taxon>Pseudomonadota</taxon>
        <taxon>Betaproteobacteria</taxon>
        <taxon>Burkholderiales</taxon>
        <taxon>Burkholderiaceae</taxon>
        <taxon>Paraburkholderia</taxon>
    </lineage>
</organism>
<comment type="caution">
    <text evidence="3">The sequence shown here is derived from an EMBL/GenBank/DDBJ whole genome shotgun (WGS) entry which is preliminary data.</text>
</comment>
<gene>
    <name evidence="3" type="ORF">ACFPTO_17660</name>
</gene>
<evidence type="ECO:0000259" key="2">
    <source>
        <dbReference type="PROSITE" id="PS51677"/>
    </source>
</evidence>
<dbReference type="Pfam" id="PF01522">
    <property type="entry name" value="Polysacc_deac_1"/>
    <property type="match status" value="1"/>
</dbReference>